<dbReference type="PANTHER" id="PTHR30614">
    <property type="entry name" value="MEMBRANE COMPONENT OF AMINO ACID ABC TRANSPORTER"/>
    <property type="match status" value="1"/>
</dbReference>
<evidence type="ECO:0000256" key="6">
    <source>
        <dbReference type="ARBA" id="ARBA00022692"/>
    </source>
</evidence>
<sequence>MNFEALEMWLELPTDSMLEVWEGLVITLQLLCGSVLLAFALALPLALAATSGKAWPARLARGYSAAFRGTPLLVQLFILYYGVSQFEAVRHSPAWWVLEDAFYCGLLALSLNLAAYMAEDLRAGILAVPLGEKEAALAMGMSPFQCYRWIVLPAAWRIATPALGNEVIAQLKATALVSTITVLDLTGVARRLSNASYTTDALVVAGVVYAAITLVVVLAVRRIERRFGPAGRR</sequence>
<evidence type="ECO:0000256" key="5">
    <source>
        <dbReference type="ARBA" id="ARBA00022519"/>
    </source>
</evidence>
<dbReference type="Proteomes" id="UP001152876">
    <property type="component" value="Unassembled WGS sequence"/>
</dbReference>
<dbReference type="NCBIfam" id="TIGR01726">
    <property type="entry name" value="HEQRo_perm_3TM"/>
    <property type="match status" value="1"/>
</dbReference>
<dbReference type="GO" id="GO:0006865">
    <property type="term" value="P:amino acid transport"/>
    <property type="evidence" value="ECO:0007669"/>
    <property type="project" value="TreeGrafter"/>
</dbReference>
<evidence type="ECO:0000256" key="3">
    <source>
        <dbReference type="ARBA" id="ARBA00022448"/>
    </source>
</evidence>
<name>A0A9X4S7C8_9BURK</name>
<keyword evidence="6 9" id="KW-0812">Transmembrane</keyword>
<comment type="similarity">
    <text evidence="2">Belongs to the binding-protein-dependent transport system permease family. HisMQ subfamily.</text>
</comment>
<feature type="transmembrane region" description="Helical" evidence="9">
    <location>
        <begin position="95"/>
        <end position="116"/>
    </location>
</feature>
<accession>A0A9X4S7C8</accession>
<evidence type="ECO:0000256" key="4">
    <source>
        <dbReference type="ARBA" id="ARBA00022475"/>
    </source>
</evidence>
<dbReference type="Gene3D" id="1.10.3720.10">
    <property type="entry name" value="MetI-like"/>
    <property type="match status" value="1"/>
</dbReference>
<feature type="domain" description="ABC transmembrane type-1" evidence="10">
    <location>
        <begin position="24"/>
        <end position="220"/>
    </location>
</feature>
<evidence type="ECO:0000259" key="10">
    <source>
        <dbReference type="PROSITE" id="PS50928"/>
    </source>
</evidence>
<dbReference type="EMBL" id="AOGK01000001">
    <property type="protein sequence ID" value="MDG5973910.1"/>
    <property type="molecule type" value="Genomic_DNA"/>
</dbReference>
<reference evidence="11" key="1">
    <citation type="submission" date="2013-01" db="EMBL/GenBank/DDBJ databases">
        <title>Genome draft of Hydrogenophaga taeniospiralis 2K1.</title>
        <authorList>
            <person name="Gomila M."/>
            <person name="Lalucat J."/>
        </authorList>
    </citation>
    <scope>NUCLEOTIDE SEQUENCE</scope>
    <source>
        <strain evidence="11">CCUG 15921</strain>
    </source>
</reference>
<evidence type="ECO:0000256" key="8">
    <source>
        <dbReference type="ARBA" id="ARBA00023136"/>
    </source>
</evidence>
<feature type="transmembrane region" description="Helical" evidence="9">
    <location>
        <begin position="20"/>
        <end position="45"/>
    </location>
</feature>
<evidence type="ECO:0000256" key="9">
    <source>
        <dbReference type="RuleBase" id="RU363032"/>
    </source>
</evidence>
<dbReference type="Pfam" id="PF00528">
    <property type="entry name" value="BPD_transp_1"/>
    <property type="match status" value="1"/>
</dbReference>
<evidence type="ECO:0000313" key="11">
    <source>
        <dbReference type="EMBL" id="MDG5973910.1"/>
    </source>
</evidence>
<comment type="subcellular location">
    <subcellularLocation>
        <location evidence="1">Cell inner membrane</location>
        <topology evidence="1">Multi-pass membrane protein</topology>
    </subcellularLocation>
    <subcellularLocation>
        <location evidence="9">Cell membrane</location>
        <topology evidence="9">Multi-pass membrane protein</topology>
    </subcellularLocation>
</comment>
<dbReference type="InterPro" id="IPR043429">
    <property type="entry name" value="ArtM/GltK/GlnP/TcyL/YhdX-like"/>
</dbReference>
<comment type="caution">
    <text evidence="11">The sequence shown here is derived from an EMBL/GenBank/DDBJ whole genome shotgun (WGS) entry which is preliminary data.</text>
</comment>
<dbReference type="InterPro" id="IPR010065">
    <property type="entry name" value="AA_ABC_transptr_permease_3TM"/>
</dbReference>
<dbReference type="GO" id="GO:0043190">
    <property type="term" value="C:ATP-binding cassette (ABC) transporter complex"/>
    <property type="evidence" value="ECO:0007669"/>
    <property type="project" value="InterPro"/>
</dbReference>
<organism evidence="11 12">
    <name type="scientific">Hydrogenophaga taeniospiralis CCUG 15921</name>
    <dbReference type="NCBI Taxonomy" id="1281780"/>
    <lineage>
        <taxon>Bacteria</taxon>
        <taxon>Pseudomonadati</taxon>
        <taxon>Pseudomonadota</taxon>
        <taxon>Betaproteobacteria</taxon>
        <taxon>Burkholderiales</taxon>
        <taxon>Comamonadaceae</taxon>
        <taxon>Hydrogenophaga</taxon>
    </lineage>
</organism>
<dbReference type="RefSeq" id="WP_084235932.1">
    <property type="nucleotide sequence ID" value="NZ_AOGK01000001.1"/>
</dbReference>
<keyword evidence="5" id="KW-0997">Cell inner membrane</keyword>
<evidence type="ECO:0000256" key="1">
    <source>
        <dbReference type="ARBA" id="ARBA00004429"/>
    </source>
</evidence>
<keyword evidence="7 9" id="KW-1133">Transmembrane helix</keyword>
<keyword evidence="12" id="KW-1185">Reference proteome</keyword>
<dbReference type="SUPFAM" id="SSF161098">
    <property type="entry name" value="MetI-like"/>
    <property type="match status" value="1"/>
</dbReference>
<gene>
    <name evidence="11" type="ORF">H010_01515</name>
</gene>
<evidence type="ECO:0000313" key="12">
    <source>
        <dbReference type="Proteomes" id="UP001152876"/>
    </source>
</evidence>
<dbReference type="PANTHER" id="PTHR30614:SF10">
    <property type="entry name" value="ARGININE ABC TRANSPORTER PERMEASE PROTEIN ARTM"/>
    <property type="match status" value="1"/>
</dbReference>
<dbReference type="OrthoDB" id="7026155at2"/>
<dbReference type="AlphaFoldDB" id="A0A9X4S7C8"/>
<evidence type="ECO:0000256" key="7">
    <source>
        <dbReference type="ARBA" id="ARBA00022989"/>
    </source>
</evidence>
<keyword evidence="4" id="KW-1003">Cell membrane</keyword>
<keyword evidence="8 9" id="KW-0472">Membrane</keyword>
<dbReference type="InterPro" id="IPR035906">
    <property type="entry name" value="MetI-like_sf"/>
</dbReference>
<protein>
    <submittedName>
        <fullName evidence="11">Polar amino acid ABC transporter permease</fullName>
    </submittedName>
</protein>
<dbReference type="GO" id="GO:0022857">
    <property type="term" value="F:transmembrane transporter activity"/>
    <property type="evidence" value="ECO:0007669"/>
    <property type="project" value="InterPro"/>
</dbReference>
<dbReference type="InterPro" id="IPR000515">
    <property type="entry name" value="MetI-like"/>
</dbReference>
<feature type="transmembrane region" description="Helical" evidence="9">
    <location>
        <begin position="201"/>
        <end position="220"/>
    </location>
</feature>
<evidence type="ECO:0000256" key="2">
    <source>
        <dbReference type="ARBA" id="ARBA00010072"/>
    </source>
</evidence>
<feature type="transmembrane region" description="Helical" evidence="9">
    <location>
        <begin position="65"/>
        <end position="83"/>
    </location>
</feature>
<keyword evidence="3 9" id="KW-0813">Transport</keyword>
<dbReference type="PROSITE" id="PS50928">
    <property type="entry name" value="ABC_TM1"/>
    <property type="match status" value="1"/>
</dbReference>
<dbReference type="CDD" id="cd06261">
    <property type="entry name" value="TM_PBP2"/>
    <property type="match status" value="1"/>
</dbReference>
<proteinExistence type="inferred from homology"/>